<evidence type="ECO:0000313" key="7">
    <source>
        <dbReference type="Proteomes" id="UP000243884"/>
    </source>
</evidence>
<feature type="transmembrane region" description="Helical" evidence="5">
    <location>
        <begin position="35"/>
        <end position="60"/>
    </location>
</feature>
<dbReference type="GO" id="GO:0016020">
    <property type="term" value="C:membrane"/>
    <property type="evidence" value="ECO:0007669"/>
    <property type="project" value="UniProtKB-SubCell"/>
</dbReference>
<keyword evidence="7" id="KW-1185">Reference proteome</keyword>
<evidence type="ECO:0000313" key="6">
    <source>
        <dbReference type="EMBL" id="SMC47470.1"/>
    </source>
</evidence>
<feature type="transmembrane region" description="Helical" evidence="5">
    <location>
        <begin position="148"/>
        <end position="167"/>
    </location>
</feature>
<keyword evidence="6" id="KW-0378">Hydrolase</keyword>
<dbReference type="AlphaFoldDB" id="A0A1W1ZG49"/>
<evidence type="ECO:0000256" key="4">
    <source>
        <dbReference type="ARBA" id="ARBA00023136"/>
    </source>
</evidence>
<feature type="transmembrane region" description="Helical" evidence="5">
    <location>
        <begin position="6"/>
        <end position="23"/>
    </location>
</feature>
<accession>A0A1W1ZG49</accession>
<dbReference type="GO" id="GO:0016787">
    <property type="term" value="F:hydrolase activity"/>
    <property type="evidence" value="ECO:0007669"/>
    <property type="project" value="UniProtKB-KW"/>
</dbReference>
<dbReference type="PANTHER" id="PTHR30249:SF0">
    <property type="entry name" value="PLASTIDAL GLYCOLATE_GLYCERATE TRANSLOCATOR 1, CHLOROPLASTIC"/>
    <property type="match status" value="1"/>
</dbReference>
<reference evidence="7" key="1">
    <citation type="submission" date="2017-04" db="EMBL/GenBank/DDBJ databases">
        <authorList>
            <person name="Varghese N."/>
            <person name="Submissions S."/>
        </authorList>
    </citation>
    <scope>NUCLEOTIDE SEQUENCE [LARGE SCALE GENOMIC DNA]</scope>
    <source>
        <strain evidence="7">DSM 21500</strain>
    </source>
</reference>
<dbReference type="RefSeq" id="WP_084099434.1">
    <property type="nucleotide sequence ID" value="NZ_FWXK01000008.1"/>
</dbReference>
<dbReference type="OrthoDB" id="9811701at2"/>
<comment type="subcellular location">
    <subcellularLocation>
        <location evidence="1">Membrane</location>
        <topology evidence="1">Multi-pass membrane protein</topology>
    </subcellularLocation>
</comment>
<dbReference type="EMBL" id="FWXK01000008">
    <property type="protein sequence ID" value="SMC47470.1"/>
    <property type="molecule type" value="Genomic_DNA"/>
</dbReference>
<keyword evidence="2 5" id="KW-0812">Transmembrane</keyword>
<feature type="transmembrane region" description="Helical" evidence="5">
    <location>
        <begin position="95"/>
        <end position="120"/>
    </location>
</feature>
<proteinExistence type="predicted"/>
<evidence type="ECO:0000256" key="1">
    <source>
        <dbReference type="ARBA" id="ARBA00004141"/>
    </source>
</evidence>
<gene>
    <name evidence="6" type="ORF">SAMN04487984_1327</name>
</gene>
<dbReference type="Proteomes" id="UP000243884">
    <property type="component" value="Unassembled WGS sequence"/>
</dbReference>
<evidence type="ECO:0000256" key="2">
    <source>
        <dbReference type="ARBA" id="ARBA00022692"/>
    </source>
</evidence>
<sequence length="236" mass="25242">MYEEIIESPVLWIVVTVGLYLFAAQLKKRWPRNPLFVPLLFAIVGVIIILMVLDIPLATYSTGGDFLRFFITPATVCLGVKLEKNFDYLARNYKAILIGIFSGVIFHTTLIYIFSLIFGFGPEMIGTLIPKTSTTAIALGVSESLGGIVPMTVALVIFTGILGAVLGEHVFRIFGINDPVAQGIAMGTSSHAMGTTVAIQQGDVQGAMSGLAEVMTGVTIVAIAPLTLMLTEMLVG</sequence>
<protein>
    <submittedName>
        <fullName evidence="6">Effector of murein hydrolase</fullName>
    </submittedName>
</protein>
<name>A0A1W1ZG49_9LACT</name>
<organism evidence="6 7">
    <name type="scientific">Aerococcus suis</name>
    <dbReference type="NCBI Taxonomy" id="371602"/>
    <lineage>
        <taxon>Bacteria</taxon>
        <taxon>Bacillati</taxon>
        <taxon>Bacillota</taxon>
        <taxon>Bacilli</taxon>
        <taxon>Lactobacillales</taxon>
        <taxon>Aerococcaceae</taxon>
        <taxon>Aerococcus</taxon>
    </lineage>
</organism>
<dbReference type="STRING" id="371602.SAMN04487984_1327"/>
<feature type="transmembrane region" description="Helical" evidence="5">
    <location>
        <begin position="66"/>
        <end position="83"/>
    </location>
</feature>
<keyword evidence="3 5" id="KW-1133">Transmembrane helix</keyword>
<dbReference type="PANTHER" id="PTHR30249">
    <property type="entry name" value="PUTATIVE SEROTONIN TRANSPORTER"/>
    <property type="match status" value="1"/>
</dbReference>
<dbReference type="InterPro" id="IPR007300">
    <property type="entry name" value="CidB/LrgB"/>
</dbReference>
<keyword evidence="4 5" id="KW-0472">Membrane</keyword>
<dbReference type="Pfam" id="PF04172">
    <property type="entry name" value="LrgB"/>
    <property type="match status" value="1"/>
</dbReference>
<evidence type="ECO:0000256" key="5">
    <source>
        <dbReference type="SAM" id="Phobius"/>
    </source>
</evidence>
<evidence type="ECO:0000256" key="3">
    <source>
        <dbReference type="ARBA" id="ARBA00022989"/>
    </source>
</evidence>